<name>A0A0C3B4B7_SERVB</name>
<keyword evidence="2" id="KW-0106">Calcium</keyword>
<dbReference type="HOGENOM" id="CLU_022666_2_0_1"/>
<keyword evidence="1" id="KW-0479">Metal-binding</keyword>
<evidence type="ECO:0000256" key="1">
    <source>
        <dbReference type="ARBA" id="ARBA00022723"/>
    </source>
</evidence>
<feature type="domain" description="C2" evidence="4">
    <location>
        <begin position="28"/>
        <end position="146"/>
    </location>
</feature>
<dbReference type="SUPFAM" id="SSF49562">
    <property type="entry name" value="C2 domain (Calcium/lipid-binding domain, CaLB)"/>
    <property type="match status" value="1"/>
</dbReference>
<dbReference type="OrthoDB" id="73919at2759"/>
<dbReference type="Proteomes" id="UP000054097">
    <property type="component" value="Unassembled WGS sequence"/>
</dbReference>
<reference evidence="6" key="2">
    <citation type="submission" date="2015-01" db="EMBL/GenBank/DDBJ databases">
        <title>Evolutionary Origins and Diversification of the Mycorrhizal Mutualists.</title>
        <authorList>
            <consortium name="DOE Joint Genome Institute"/>
            <consortium name="Mycorrhizal Genomics Consortium"/>
            <person name="Kohler A."/>
            <person name="Kuo A."/>
            <person name="Nagy L.G."/>
            <person name="Floudas D."/>
            <person name="Copeland A."/>
            <person name="Barry K.W."/>
            <person name="Cichocki N."/>
            <person name="Veneault-Fourrey C."/>
            <person name="LaButti K."/>
            <person name="Lindquist E.A."/>
            <person name="Lipzen A."/>
            <person name="Lundell T."/>
            <person name="Morin E."/>
            <person name="Murat C."/>
            <person name="Riley R."/>
            <person name="Ohm R."/>
            <person name="Sun H."/>
            <person name="Tunlid A."/>
            <person name="Henrissat B."/>
            <person name="Grigoriev I.V."/>
            <person name="Hibbett D.S."/>
            <person name="Martin F."/>
        </authorList>
    </citation>
    <scope>NUCLEOTIDE SEQUENCE [LARGE SCALE GENOMIC DNA]</scope>
    <source>
        <strain evidence="6">MAFF 305830</strain>
    </source>
</reference>
<dbReference type="GO" id="GO:0005509">
    <property type="term" value="F:calcium ion binding"/>
    <property type="evidence" value="ECO:0007669"/>
    <property type="project" value="TreeGrafter"/>
</dbReference>
<reference evidence="5 6" key="1">
    <citation type="submission" date="2014-04" db="EMBL/GenBank/DDBJ databases">
        <authorList>
            <consortium name="DOE Joint Genome Institute"/>
            <person name="Kuo A."/>
            <person name="Zuccaro A."/>
            <person name="Kohler A."/>
            <person name="Nagy L.G."/>
            <person name="Floudas D."/>
            <person name="Copeland A."/>
            <person name="Barry K.W."/>
            <person name="Cichocki N."/>
            <person name="Veneault-Fourrey C."/>
            <person name="LaButti K."/>
            <person name="Lindquist E.A."/>
            <person name="Lipzen A."/>
            <person name="Lundell T."/>
            <person name="Morin E."/>
            <person name="Murat C."/>
            <person name="Sun H."/>
            <person name="Tunlid A."/>
            <person name="Henrissat B."/>
            <person name="Grigoriev I.V."/>
            <person name="Hibbett D.S."/>
            <person name="Martin F."/>
            <person name="Nordberg H.P."/>
            <person name="Cantor M.N."/>
            <person name="Hua S.X."/>
        </authorList>
    </citation>
    <scope>NUCLEOTIDE SEQUENCE [LARGE SCALE GENOMIC DNA]</scope>
    <source>
        <strain evidence="5 6">MAFF 305830</strain>
    </source>
</reference>
<evidence type="ECO:0000259" key="4">
    <source>
        <dbReference type="PROSITE" id="PS50004"/>
    </source>
</evidence>
<dbReference type="STRING" id="933852.A0A0C3B4B7"/>
<dbReference type="EMBL" id="KN824281">
    <property type="protein sequence ID" value="KIM31665.1"/>
    <property type="molecule type" value="Genomic_DNA"/>
</dbReference>
<organism evidence="5 6">
    <name type="scientific">Serendipita vermifera MAFF 305830</name>
    <dbReference type="NCBI Taxonomy" id="933852"/>
    <lineage>
        <taxon>Eukaryota</taxon>
        <taxon>Fungi</taxon>
        <taxon>Dikarya</taxon>
        <taxon>Basidiomycota</taxon>
        <taxon>Agaricomycotina</taxon>
        <taxon>Agaricomycetes</taxon>
        <taxon>Sebacinales</taxon>
        <taxon>Serendipitaceae</taxon>
        <taxon>Serendipita</taxon>
    </lineage>
</organism>
<dbReference type="Pfam" id="PF00168">
    <property type="entry name" value="C2"/>
    <property type="match status" value="1"/>
</dbReference>
<dbReference type="SMART" id="SM00239">
    <property type="entry name" value="C2"/>
    <property type="match status" value="1"/>
</dbReference>
<gene>
    <name evidence="5" type="ORF">M408DRAFT_327138</name>
</gene>
<dbReference type="PANTHER" id="PTHR45911:SF4">
    <property type="entry name" value="MULTIPLE C2 AND TRANSMEMBRANE DOMAIN-CONTAINING PROTEIN"/>
    <property type="match status" value="1"/>
</dbReference>
<dbReference type="InterPro" id="IPR035892">
    <property type="entry name" value="C2_domain_sf"/>
</dbReference>
<dbReference type="AlphaFoldDB" id="A0A0C3B4B7"/>
<evidence type="ECO:0000313" key="5">
    <source>
        <dbReference type="EMBL" id="KIM31665.1"/>
    </source>
</evidence>
<feature type="region of interest" description="Disordered" evidence="3">
    <location>
        <begin position="452"/>
        <end position="493"/>
    </location>
</feature>
<dbReference type="Gene3D" id="2.60.40.150">
    <property type="entry name" value="C2 domain"/>
    <property type="match status" value="1"/>
</dbReference>
<dbReference type="PANTHER" id="PTHR45911">
    <property type="entry name" value="C2 DOMAIN-CONTAINING PROTEIN"/>
    <property type="match status" value="1"/>
</dbReference>
<protein>
    <recommendedName>
        <fullName evidence="4">C2 domain-containing protein</fullName>
    </recommendedName>
</protein>
<dbReference type="CDD" id="cd00030">
    <property type="entry name" value="C2"/>
    <property type="match status" value="1"/>
</dbReference>
<evidence type="ECO:0000313" key="6">
    <source>
        <dbReference type="Proteomes" id="UP000054097"/>
    </source>
</evidence>
<keyword evidence="6" id="KW-1185">Reference proteome</keyword>
<dbReference type="InterPro" id="IPR000008">
    <property type="entry name" value="C2_dom"/>
</dbReference>
<dbReference type="GO" id="GO:0016020">
    <property type="term" value="C:membrane"/>
    <property type="evidence" value="ECO:0007669"/>
    <property type="project" value="TreeGrafter"/>
</dbReference>
<sequence length="493" mass="55370">MSQLNQLFSSLHTAGHNVKNRFASKKDESKLLARSKLLDHGPDMFVDLSIRFIGASGLPKMDVVGSADPFFMANIDDEIKFVSSVKANTQAPVWNEKWRVKNVPKHAILEVQVMDKDEGTPLNDFIGKFKVDVNPGAKEVELIGPMLKLRSERGHFWLEIESKPASDSDPHSLAYDFDGPIRYSRHTSPTAGKLTNLNEARLYATWKMYLKGVKRHFGDVSQHWNRDYKSAQTIFKGPSSIAVRQGIKAAHDILYSRTTENGYGIIEGKADILSILHGGGASRPNQHQSEHQVALSHRVKPAIYTYAISMDDNSLRFSETGAAFFVDFASKHALHAKCATSVWYSGEFHPRPKGGWENFSDDKRDEDVDWELLIDNNSGTYAPDKAMLPTLQKMLEYNFPGFNILALDREDEELKKSVAACREYALKKRDVPEDELQPTLSPGEESLCHRIWDFRKPGSDANQKPPSDDDSNEADERDPGNGLGDLNHQEGKK</sequence>
<evidence type="ECO:0000256" key="2">
    <source>
        <dbReference type="ARBA" id="ARBA00022837"/>
    </source>
</evidence>
<proteinExistence type="predicted"/>
<evidence type="ECO:0000256" key="3">
    <source>
        <dbReference type="SAM" id="MobiDB-lite"/>
    </source>
</evidence>
<dbReference type="PROSITE" id="PS50004">
    <property type="entry name" value="C2"/>
    <property type="match status" value="1"/>
</dbReference>
<accession>A0A0C3B4B7</accession>